<dbReference type="Proteomes" id="UP001597180">
    <property type="component" value="Unassembled WGS sequence"/>
</dbReference>
<accession>A0ABW3UTF6</accession>
<dbReference type="EMBL" id="JBHTLU010000031">
    <property type="protein sequence ID" value="MFD1222795.1"/>
    <property type="molecule type" value="Genomic_DNA"/>
</dbReference>
<evidence type="ECO:0000313" key="1">
    <source>
        <dbReference type="EMBL" id="MFD1222795.1"/>
    </source>
</evidence>
<keyword evidence="2" id="KW-1185">Reference proteome</keyword>
<proteinExistence type="predicted"/>
<dbReference type="RefSeq" id="WP_079913212.1">
    <property type="nucleotide sequence ID" value="NZ_BAABJG010000015.1"/>
</dbReference>
<evidence type="ECO:0008006" key="3">
    <source>
        <dbReference type="Google" id="ProtNLM"/>
    </source>
</evidence>
<sequence>MIAIEDFTRYGNCFFTFIYIVGNIQYRSGVMFKTACSDEDFKKTFPMTQNTLLWLEQNIESINMLVENNLPPQADLAVFKEQQVVSFSLIINENHDPPEIHLAYGGDGVYLTATIIDKQLDFVGLNEYS</sequence>
<protein>
    <recommendedName>
        <fullName evidence="3">DUF2004 domain-containing protein</fullName>
    </recommendedName>
</protein>
<comment type="caution">
    <text evidence="1">The sequence shown here is derived from an EMBL/GenBank/DDBJ whole genome shotgun (WGS) entry which is preliminary data.</text>
</comment>
<evidence type="ECO:0000313" key="2">
    <source>
        <dbReference type="Proteomes" id="UP001597180"/>
    </source>
</evidence>
<name>A0ABW3UTF6_9BACL</name>
<gene>
    <name evidence="1" type="ORF">ACFQ4B_22015</name>
</gene>
<organism evidence="1 2">
    <name type="scientific">Paenibacillus vulneris</name>
    <dbReference type="NCBI Taxonomy" id="1133364"/>
    <lineage>
        <taxon>Bacteria</taxon>
        <taxon>Bacillati</taxon>
        <taxon>Bacillota</taxon>
        <taxon>Bacilli</taxon>
        <taxon>Bacillales</taxon>
        <taxon>Paenibacillaceae</taxon>
        <taxon>Paenibacillus</taxon>
    </lineage>
</organism>
<reference evidence="2" key="1">
    <citation type="journal article" date="2019" name="Int. J. Syst. Evol. Microbiol.">
        <title>The Global Catalogue of Microorganisms (GCM) 10K type strain sequencing project: providing services to taxonomists for standard genome sequencing and annotation.</title>
        <authorList>
            <consortium name="The Broad Institute Genomics Platform"/>
            <consortium name="The Broad Institute Genome Sequencing Center for Infectious Disease"/>
            <person name="Wu L."/>
            <person name="Ma J."/>
        </authorList>
    </citation>
    <scope>NUCLEOTIDE SEQUENCE [LARGE SCALE GENOMIC DNA]</scope>
    <source>
        <strain evidence="2">CCUG 53270</strain>
    </source>
</reference>